<dbReference type="GO" id="GO:0019546">
    <property type="term" value="P:L-arginine deiminase pathway"/>
    <property type="evidence" value="ECO:0007669"/>
    <property type="project" value="TreeGrafter"/>
</dbReference>
<reference evidence="1 2" key="1">
    <citation type="submission" date="2017-07" db="EMBL/GenBank/DDBJ databases">
        <title>The genome sequence of Paludifilum halophilum highlights mechanisms for microbial adaptation to high salt environemnts.</title>
        <authorList>
            <person name="Belbahri L."/>
        </authorList>
    </citation>
    <scope>NUCLEOTIDE SEQUENCE [LARGE SCALE GENOMIC DNA]</scope>
    <source>
        <strain evidence="1 2">DSM 102817</strain>
    </source>
</reference>
<dbReference type="Proteomes" id="UP000215459">
    <property type="component" value="Unassembled WGS sequence"/>
</dbReference>
<evidence type="ECO:0000313" key="2">
    <source>
        <dbReference type="Proteomes" id="UP000215459"/>
    </source>
</evidence>
<dbReference type="PANTHER" id="PTHR47271:SF2">
    <property type="entry name" value="ARGININE DEIMINASE"/>
    <property type="match status" value="1"/>
</dbReference>
<dbReference type="AlphaFoldDB" id="A0A235BC92"/>
<keyword evidence="2" id="KW-1185">Reference proteome</keyword>
<dbReference type="PANTHER" id="PTHR47271">
    <property type="entry name" value="ARGININE DEIMINASE"/>
    <property type="match status" value="1"/>
</dbReference>
<protein>
    <recommendedName>
        <fullName evidence="3">Amidinotransferase</fullName>
    </recommendedName>
</protein>
<organism evidence="1 2">
    <name type="scientific">Paludifilum halophilum</name>
    <dbReference type="NCBI Taxonomy" id="1642702"/>
    <lineage>
        <taxon>Bacteria</taxon>
        <taxon>Bacillati</taxon>
        <taxon>Bacillota</taxon>
        <taxon>Bacilli</taxon>
        <taxon>Bacillales</taxon>
        <taxon>Thermoactinomycetaceae</taxon>
        <taxon>Paludifilum</taxon>
    </lineage>
</organism>
<sequence>MDPAILENMQPSIACWNEYDTLRHVVLCPPRYMKISRIINEVQEKYAEENIDTDLAEKQHRALINTLKPFGIDIILLEPHRRFSDQVFTRDIAFTLGSRLFLANMEEEIRREEEEILERWLTEQRIPHHRLSAGSIEGGDVLIDRDTIWVGDSGRTSHQAIDELRREMPQLKVVSLPFPPDYLHLDCIFNILSPTEALIYPEAFSAEDLKLLSTRYDLIEVSAEEQFTLGTNVLSIGNRTVLSLPVNPRVNQSMRQRDFTVIEVDLSEIIKSGGSFRCCTMPLVRS</sequence>
<dbReference type="OrthoDB" id="9814070at2"/>
<dbReference type="GO" id="GO:0016990">
    <property type="term" value="F:arginine deiminase activity"/>
    <property type="evidence" value="ECO:0007669"/>
    <property type="project" value="TreeGrafter"/>
</dbReference>
<dbReference type="RefSeq" id="WP_094263534.1">
    <property type="nucleotide sequence ID" value="NZ_NOWF01000002.1"/>
</dbReference>
<evidence type="ECO:0008006" key="3">
    <source>
        <dbReference type="Google" id="ProtNLM"/>
    </source>
</evidence>
<dbReference type="Gene3D" id="3.75.10.10">
    <property type="entry name" value="L-arginine/glycine Amidinotransferase, Chain A"/>
    <property type="match status" value="1"/>
</dbReference>
<proteinExistence type="predicted"/>
<dbReference type="SUPFAM" id="SSF55909">
    <property type="entry name" value="Pentein"/>
    <property type="match status" value="1"/>
</dbReference>
<dbReference type="EMBL" id="NOWF01000002">
    <property type="protein sequence ID" value="OYD09185.1"/>
    <property type="molecule type" value="Genomic_DNA"/>
</dbReference>
<accession>A0A235BC92</accession>
<gene>
    <name evidence="1" type="ORF">CHM34_04580</name>
</gene>
<dbReference type="Pfam" id="PF19420">
    <property type="entry name" value="DDAH_eukar"/>
    <property type="match status" value="1"/>
</dbReference>
<name>A0A235BC92_9BACL</name>
<comment type="caution">
    <text evidence="1">The sequence shown here is derived from an EMBL/GenBank/DDBJ whole genome shotgun (WGS) entry which is preliminary data.</text>
</comment>
<evidence type="ECO:0000313" key="1">
    <source>
        <dbReference type="EMBL" id="OYD09185.1"/>
    </source>
</evidence>